<gene>
    <name evidence="2" type="ORF">EYC87_04670</name>
</gene>
<dbReference type="EMBL" id="SHNP01000001">
    <property type="protein sequence ID" value="MCX2972879.1"/>
    <property type="molecule type" value="Genomic_DNA"/>
</dbReference>
<evidence type="ECO:0000259" key="1">
    <source>
        <dbReference type="Pfam" id="PF01370"/>
    </source>
</evidence>
<sequence>MRVMVTGGTGFIGYHTVMALLDAGLEVSLLVRSIDKMERMFGPGVIQHHTVGDIGDAASVRQALEGCDGVVHVAALVSTHAADAERVYRTNLQGAHNVLGEAAEMGMQTIIHVSSVTAIYDPADSVLNEDSPPGPSPRGYGRSKVACEEYARSLQAQGHPVFITYPASVMGPDAPEMTEAHIGLQTYLSKFVPLMSSGNQYVDARDIARAHLHILQYEVPSNRYVLGGHYLSWKKLGPELEALTGRKIIQLPISGGLMRAAGSLADTLAPVLKLELPVTREGLNYATQWVQLDNSRIENELDFEFRPLEETMADSIRWLYQEGHITARQAGRLAQSRD</sequence>
<name>A0ABT3SSB2_9GAMM</name>
<proteinExistence type="predicted"/>
<comment type="caution">
    <text evidence="2">The sequence shown here is derived from an EMBL/GenBank/DDBJ whole genome shotgun (WGS) entry which is preliminary data.</text>
</comment>
<dbReference type="SUPFAM" id="SSF51735">
    <property type="entry name" value="NAD(P)-binding Rossmann-fold domains"/>
    <property type="match status" value="1"/>
</dbReference>
<dbReference type="InterPro" id="IPR001509">
    <property type="entry name" value="Epimerase_deHydtase"/>
</dbReference>
<dbReference type="InterPro" id="IPR036291">
    <property type="entry name" value="NAD(P)-bd_dom_sf"/>
</dbReference>
<dbReference type="InterPro" id="IPR051783">
    <property type="entry name" value="NAD(P)-dependent_oxidoreduct"/>
</dbReference>
<evidence type="ECO:0000313" key="2">
    <source>
        <dbReference type="EMBL" id="MCX2972879.1"/>
    </source>
</evidence>
<dbReference type="Proteomes" id="UP001143307">
    <property type="component" value="Unassembled WGS sequence"/>
</dbReference>
<accession>A0ABT3SSB2</accession>
<dbReference type="Pfam" id="PF01370">
    <property type="entry name" value="Epimerase"/>
    <property type="match status" value="1"/>
</dbReference>
<dbReference type="PANTHER" id="PTHR48079">
    <property type="entry name" value="PROTEIN YEEZ"/>
    <property type="match status" value="1"/>
</dbReference>
<dbReference type="PANTHER" id="PTHR48079:SF6">
    <property type="entry name" value="NAD(P)-BINDING DOMAIN-CONTAINING PROTEIN-RELATED"/>
    <property type="match status" value="1"/>
</dbReference>
<keyword evidence="3" id="KW-1185">Reference proteome</keyword>
<organism evidence="2 3">
    <name type="scientific">Candidatus Seongchinamella marina</name>
    <dbReference type="NCBI Taxonomy" id="2518990"/>
    <lineage>
        <taxon>Bacteria</taxon>
        <taxon>Pseudomonadati</taxon>
        <taxon>Pseudomonadota</taxon>
        <taxon>Gammaproteobacteria</taxon>
        <taxon>Cellvibrionales</taxon>
        <taxon>Halieaceae</taxon>
        <taxon>Seongchinamella</taxon>
    </lineage>
</organism>
<evidence type="ECO:0000313" key="3">
    <source>
        <dbReference type="Proteomes" id="UP001143307"/>
    </source>
</evidence>
<reference evidence="2" key="1">
    <citation type="submission" date="2019-02" db="EMBL/GenBank/DDBJ databases">
        <authorList>
            <person name="Li S.-H."/>
        </authorList>
    </citation>
    <scope>NUCLEOTIDE SEQUENCE</scope>
    <source>
        <strain evidence="2">IMCC8485</strain>
    </source>
</reference>
<dbReference type="Gene3D" id="3.40.50.720">
    <property type="entry name" value="NAD(P)-binding Rossmann-like Domain"/>
    <property type="match status" value="1"/>
</dbReference>
<protein>
    <submittedName>
        <fullName evidence="2">SDR family NAD(P)-dependent oxidoreductase</fullName>
    </submittedName>
</protein>
<feature type="domain" description="NAD-dependent epimerase/dehydratase" evidence="1">
    <location>
        <begin position="3"/>
        <end position="227"/>
    </location>
</feature>